<dbReference type="AlphaFoldDB" id="F1ZC22"/>
<dbReference type="NCBIfam" id="TIGR00013">
    <property type="entry name" value="taut"/>
    <property type="match status" value="1"/>
</dbReference>
<evidence type="ECO:0000259" key="5">
    <source>
        <dbReference type="Pfam" id="PF01361"/>
    </source>
</evidence>
<evidence type="ECO:0000256" key="2">
    <source>
        <dbReference type="ARBA" id="ARBA00023235"/>
    </source>
</evidence>
<name>F1ZC22_9SPHN</name>
<dbReference type="InterPro" id="IPR014347">
    <property type="entry name" value="Tautomerase/MIF_sf"/>
</dbReference>
<dbReference type="SUPFAM" id="SSF55331">
    <property type="entry name" value="Tautomerase/MIF"/>
    <property type="match status" value="1"/>
</dbReference>
<dbReference type="PANTHER" id="PTHR35530">
    <property type="entry name" value="TAUTOMERASE-RELATED"/>
    <property type="match status" value="1"/>
</dbReference>
<dbReference type="InterPro" id="IPR004370">
    <property type="entry name" value="4-OT-like_dom"/>
</dbReference>
<gene>
    <name evidence="6" type="ORF">Y88_3167</name>
</gene>
<evidence type="ECO:0000313" key="7">
    <source>
        <dbReference type="Proteomes" id="UP000004728"/>
    </source>
</evidence>
<dbReference type="InParanoid" id="F1ZC22"/>
<accession>F1ZC22</accession>
<evidence type="ECO:0000256" key="4">
    <source>
        <dbReference type="RuleBase" id="RU362032"/>
    </source>
</evidence>
<dbReference type="HOGENOM" id="CLU_148073_5_2_5"/>
<proteinExistence type="inferred from homology"/>
<dbReference type="Gene3D" id="3.30.429.10">
    <property type="entry name" value="Macrophage Migration Inhibitory Factor"/>
    <property type="match status" value="1"/>
</dbReference>
<evidence type="ECO:0000313" key="6">
    <source>
        <dbReference type="EMBL" id="EGD57841.1"/>
    </source>
</evidence>
<dbReference type="Pfam" id="PF01361">
    <property type="entry name" value="Tautomerase"/>
    <property type="match status" value="1"/>
</dbReference>
<comment type="caution">
    <text evidence="6">The sequence shown here is derived from an EMBL/GenBank/DDBJ whole genome shotgun (WGS) entry which is preliminary data.</text>
</comment>
<feature type="domain" description="4-oxalocrotonate tautomerase-like" evidence="5">
    <location>
        <begin position="3"/>
        <end position="57"/>
    </location>
</feature>
<dbReference type="PANTHER" id="PTHR35530:SF1">
    <property type="entry name" value="2-HYDROXYMUCONATE TAUTOMERASE"/>
    <property type="match status" value="1"/>
</dbReference>
<dbReference type="EMBL" id="AEWJ01000053">
    <property type="protein sequence ID" value="EGD57841.1"/>
    <property type="molecule type" value="Genomic_DNA"/>
</dbReference>
<dbReference type="eggNOG" id="COG1942">
    <property type="taxonomic scope" value="Bacteria"/>
</dbReference>
<dbReference type="GO" id="GO:0016853">
    <property type="term" value="F:isomerase activity"/>
    <property type="evidence" value="ECO:0007669"/>
    <property type="project" value="UniProtKB-UniRule"/>
</dbReference>
<dbReference type="Proteomes" id="UP000004728">
    <property type="component" value="Unassembled WGS sequence"/>
</dbReference>
<dbReference type="InterPro" id="IPR018191">
    <property type="entry name" value="4-OT"/>
</dbReference>
<keyword evidence="2 4" id="KW-0413">Isomerase</keyword>
<reference evidence="6 7" key="1">
    <citation type="journal article" date="2012" name="J. Bacteriol.">
        <title>Draft Genome Sequence of Novosphingobium nitrogenifigens Y88T.</title>
        <authorList>
            <person name="Strabala T.J."/>
            <person name="Macdonald L."/>
            <person name="Liu V."/>
            <person name="Smit A.M."/>
        </authorList>
    </citation>
    <scope>NUCLEOTIDE SEQUENCE [LARGE SCALE GENOMIC DNA]</scope>
    <source>
        <strain evidence="6 7">DSM 19370</strain>
    </source>
</reference>
<evidence type="ECO:0000256" key="3">
    <source>
        <dbReference type="PIRSR" id="PIRSR618191-1"/>
    </source>
</evidence>
<keyword evidence="7" id="KW-1185">Reference proteome</keyword>
<dbReference type="NCBIfam" id="NF002571">
    <property type="entry name" value="PRK02220.1"/>
    <property type="match status" value="1"/>
</dbReference>
<comment type="similarity">
    <text evidence="1 4">Belongs to the 4-oxalocrotonate tautomerase family.</text>
</comment>
<sequence length="64" mass="7004">MMPIIQTFLLEGRSREQKAGFIRAVTDAAVETLGVPVESVRVIITEMPKTDFGIAGRTAEELGR</sequence>
<dbReference type="EC" id="5.3.2.-" evidence="4"/>
<organism evidence="6 7">
    <name type="scientific">Novosphingobium nitrogenifigens DSM 19370</name>
    <dbReference type="NCBI Taxonomy" id="983920"/>
    <lineage>
        <taxon>Bacteria</taxon>
        <taxon>Pseudomonadati</taxon>
        <taxon>Pseudomonadota</taxon>
        <taxon>Alphaproteobacteria</taxon>
        <taxon>Sphingomonadales</taxon>
        <taxon>Sphingomonadaceae</taxon>
        <taxon>Novosphingobium</taxon>
    </lineage>
</organism>
<protein>
    <recommendedName>
        <fullName evidence="4">Tautomerase</fullName>
        <ecNumber evidence="4">5.3.2.-</ecNumber>
    </recommendedName>
</protein>
<dbReference type="STRING" id="983920.Y88_3167"/>
<feature type="active site" description="Proton acceptor; via imino nitrogen" evidence="3">
    <location>
        <position position="3"/>
    </location>
</feature>
<evidence type="ECO:0000256" key="1">
    <source>
        <dbReference type="ARBA" id="ARBA00006723"/>
    </source>
</evidence>